<dbReference type="InterPro" id="IPR000609">
    <property type="entry name" value="7TM_GPCR_serpentine_rcpt_Srg"/>
</dbReference>
<proteinExistence type="inferred from homology"/>
<dbReference type="Proteomes" id="UP001152747">
    <property type="component" value="Unassembled WGS sequence"/>
</dbReference>
<evidence type="ECO:0000256" key="6">
    <source>
        <dbReference type="RuleBase" id="RU280813"/>
    </source>
</evidence>
<comment type="caution">
    <text evidence="6">Lacks conserved residue(s) required for the propagation of feature annotation.</text>
</comment>
<dbReference type="GO" id="GO:0007606">
    <property type="term" value="P:sensory perception of chemical stimulus"/>
    <property type="evidence" value="ECO:0007669"/>
    <property type="project" value="UniProtKB-UniRule"/>
</dbReference>
<feature type="transmembrane region" description="Helical" evidence="6">
    <location>
        <begin position="91"/>
        <end position="112"/>
    </location>
</feature>
<dbReference type="GO" id="GO:0004888">
    <property type="term" value="F:transmembrane signaling receptor activity"/>
    <property type="evidence" value="ECO:0007669"/>
    <property type="project" value="InterPro"/>
</dbReference>
<comment type="subcellular location">
    <subcellularLocation>
        <location evidence="1">Membrane</location>
        <topology evidence="1">Multi-pass membrane protein</topology>
    </subcellularLocation>
</comment>
<comment type="caution">
    <text evidence="7">The sequence shown here is derived from an EMBL/GenBank/DDBJ whole genome shotgun (WGS) entry which is preliminary data.</text>
</comment>
<evidence type="ECO:0000313" key="8">
    <source>
        <dbReference type="Proteomes" id="UP001152747"/>
    </source>
</evidence>
<evidence type="ECO:0000256" key="5">
    <source>
        <dbReference type="ARBA" id="ARBA00023136"/>
    </source>
</evidence>
<dbReference type="OrthoDB" id="5861002at2759"/>
<organism evidence="7 8">
    <name type="scientific">Caenorhabditis angaria</name>
    <dbReference type="NCBI Taxonomy" id="860376"/>
    <lineage>
        <taxon>Eukaryota</taxon>
        <taxon>Metazoa</taxon>
        <taxon>Ecdysozoa</taxon>
        <taxon>Nematoda</taxon>
        <taxon>Chromadorea</taxon>
        <taxon>Rhabditida</taxon>
        <taxon>Rhabditina</taxon>
        <taxon>Rhabditomorpha</taxon>
        <taxon>Rhabditoidea</taxon>
        <taxon>Rhabditidae</taxon>
        <taxon>Peloderinae</taxon>
        <taxon>Caenorhabditis</taxon>
    </lineage>
</organism>
<dbReference type="GO" id="GO:0016020">
    <property type="term" value="C:membrane"/>
    <property type="evidence" value="ECO:0007669"/>
    <property type="project" value="UniProtKB-SubCell"/>
</dbReference>
<feature type="transmembrane region" description="Helical" evidence="6">
    <location>
        <begin position="6"/>
        <end position="29"/>
    </location>
</feature>
<keyword evidence="5 6" id="KW-0472">Membrane</keyword>
<keyword evidence="3 6" id="KW-0812">Transmembrane</keyword>
<evidence type="ECO:0000256" key="1">
    <source>
        <dbReference type="ARBA" id="ARBA00004141"/>
    </source>
</evidence>
<accession>A0A9P1IUM1</accession>
<dbReference type="PRINTS" id="PR00698">
    <property type="entry name" value="TMPROTEINSRG"/>
</dbReference>
<reference evidence="7" key="1">
    <citation type="submission" date="2022-11" db="EMBL/GenBank/DDBJ databases">
        <authorList>
            <person name="Kikuchi T."/>
        </authorList>
    </citation>
    <scope>NUCLEOTIDE SEQUENCE</scope>
    <source>
        <strain evidence="7">PS1010</strain>
    </source>
</reference>
<feature type="transmembrane region" description="Helical" evidence="6">
    <location>
        <begin position="217"/>
        <end position="239"/>
    </location>
</feature>
<name>A0A9P1IUM1_9PELO</name>
<feature type="transmembrane region" description="Helical" evidence="6">
    <location>
        <begin position="178"/>
        <end position="196"/>
    </location>
</feature>
<evidence type="ECO:0000313" key="7">
    <source>
        <dbReference type="EMBL" id="CAI5451036.1"/>
    </source>
</evidence>
<dbReference type="EMBL" id="CANHGI010000005">
    <property type="protein sequence ID" value="CAI5451036.1"/>
    <property type="molecule type" value="Genomic_DNA"/>
</dbReference>
<dbReference type="AlphaFoldDB" id="A0A9P1IUM1"/>
<dbReference type="PANTHER" id="PTHR31552:SF8">
    <property type="entry name" value="SERPENTINE RECEPTOR CLASS GAMMA"/>
    <property type="match status" value="1"/>
</dbReference>
<keyword evidence="8" id="KW-1185">Reference proteome</keyword>
<gene>
    <name evidence="7" type="ORF">CAMP_LOCUS13673</name>
</gene>
<evidence type="ECO:0000256" key="2">
    <source>
        <dbReference type="ARBA" id="ARBA00005692"/>
    </source>
</evidence>
<sequence length="312" mass="35856">MDTFKPAFIVTLIYGLFSVVLYTLIVFIIIRNKNKNLNSSFFTIFVIGYFINLTCFFNSYVTLRLPQNTCKDCKLSFLFSTGKESTFPLGIFYAISINMAFIQSSMTLLISINRYTTFLMVLDKDKIWNHKIIPCVTLIIILWPLYVTYPVIFNPTYYMYYESITGYRTKTEAELTKMLEILNIFMITVAVLSAIFNTLSWRGLRQMQNVIKKSEKALIYTTFIAFAIQVIAIVDTLIIQKVSSTGPNANILSIAQFFQTYVSDLLTFNQPYVIIFCSSVVRKELRELFLNRIDPILVVNTLKSQGNTATLA</sequence>
<feature type="transmembrane region" description="Helical" evidence="6">
    <location>
        <begin position="41"/>
        <end position="61"/>
    </location>
</feature>
<comment type="similarity">
    <text evidence="2 6">Belongs to the nematode receptor-like protein srg family.</text>
</comment>
<keyword evidence="4 6" id="KW-1133">Transmembrane helix</keyword>
<dbReference type="PANTHER" id="PTHR31552">
    <property type="entry name" value="SERPENTINE RECEPTOR CLASS GAMMA"/>
    <property type="match status" value="1"/>
</dbReference>
<evidence type="ECO:0000256" key="4">
    <source>
        <dbReference type="ARBA" id="ARBA00022989"/>
    </source>
</evidence>
<dbReference type="Pfam" id="PF02118">
    <property type="entry name" value="Srg"/>
    <property type="match status" value="1"/>
</dbReference>
<dbReference type="Gene3D" id="1.20.1070.10">
    <property type="entry name" value="Rhodopsin 7-helix transmembrane proteins"/>
    <property type="match status" value="1"/>
</dbReference>
<evidence type="ECO:0000256" key="3">
    <source>
        <dbReference type="ARBA" id="ARBA00022692"/>
    </source>
</evidence>
<feature type="transmembrane region" description="Helical" evidence="6">
    <location>
        <begin position="132"/>
        <end position="152"/>
    </location>
</feature>
<protein>
    <recommendedName>
        <fullName evidence="6">Serpentine receptor class gamma</fullName>
    </recommendedName>
</protein>